<name>A0A1J4RYD2_9BACT</name>
<evidence type="ECO:0000313" key="1">
    <source>
        <dbReference type="EMBL" id="OIN92187.1"/>
    </source>
</evidence>
<gene>
    <name evidence="1" type="ORF">AUJ42_00890</name>
</gene>
<accession>A0A1J4RYD2</accession>
<evidence type="ECO:0000313" key="2">
    <source>
        <dbReference type="Proteomes" id="UP000182345"/>
    </source>
</evidence>
<sequence>MVYSLADLIPPKEEPLHTSKNKVLFVLLVVLLAFTACAPKGTWHGAYCSADKTVCHEVSGSGEVCDAWRTFEFNGAQTPFILNGCHVTKP</sequence>
<comment type="caution">
    <text evidence="1">The sequence shown here is derived from an EMBL/GenBank/DDBJ whole genome shotgun (WGS) entry which is preliminary data.</text>
</comment>
<dbReference type="EMBL" id="MNUK01000024">
    <property type="protein sequence ID" value="OIN92187.1"/>
    <property type="molecule type" value="Genomic_DNA"/>
</dbReference>
<organism evidence="1 2">
    <name type="scientific">Candidatus Collierbacteria bacterium CG1_02_44_10</name>
    <dbReference type="NCBI Taxonomy" id="1805087"/>
    <lineage>
        <taxon>Bacteria</taxon>
        <taxon>Candidatus Collieribacteriota</taxon>
    </lineage>
</organism>
<proteinExistence type="predicted"/>
<dbReference type="Proteomes" id="UP000182345">
    <property type="component" value="Unassembled WGS sequence"/>
</dbReference>
<dbReference type="AlphaFoldDB" id="A0A1J4RYD2"/>
<protein>
    <submittedName>
        <fullName evidence="1">Uncharacterized protein</fullName>
    </submittedName>
</protein>
<reference evidence="1 2" key="1">
    <citation type="journal article" date="2016" name="Environ. Microbiol.">
        <title>Genomic resolution of a cold subsurface aquifer community provides metabolic insights for novel microbes adapted to high CO concentrations.</title>
        <authorList>
            <person name="Probst A.J."/>
            <person name="Castelle C.J."/>
            <person name="Singh A."/>
            <person name="Brown C.T."/>
            <person name="Anantharaman K."/>
            <person name="Sharon I."/>
            <person name="Hug L.A."/>
            <person name="Burstein D."/>
            <person name="Emerson J.B."/>
            <person name="Thomas B.C."/>
            <person name="Banfield J.F."/>
        </authorList>
    </citation>
    <scope>NUCLEOTIDE SEQUENCE [LARGE SCALE GENOMIC DNA]</scope>
    <source>
        <strain evidence="1">CG1_02_44_10</strain>
    </source>
</reference>